<feature type="transmembrane region" description="Helical" evidence="1">
    <location>
        <begin position="48"/>
        <end position="66"/>
    </location>
</feature>
<keyword evidence="1" id="KW-0472">Membrane</keyword>
<keyword evidence="1" id="KW-1133">Transmembrane helix</keyword>
<proteinExistence type="predicted"/>
<sequence>MDHFDWIAVGGFALLTASSLAIDAIIVAAAFGGFLLSLASRRLYDGRPWEALGWLFLVGSALTLVVEPGGVAFVAGFFGPMAVGVGLLFAGRLEWLPNVWTVDDRMPE</sequence>
<protein>
    <submittedName>
        <fullName evidence="2">Uncharacterized protein</fullName>
    </submittedName>
</protein>
<keyword evidence="3" id="KW-1185">Reference proteome</keyword>
<evidence type="ECO:0000313" key="3">
    <source>
        <dbReference type="Proteomes" id="UP000199199"/>
    </source>
</evidence>
<dbReference type="Proteomes" id="UP000199199">
    <property type="component" value="Unassembled WGS sequence"/>
</dbReference>
<reference evidence="3" key="1">
    <citation type="submission" date="2016-10" db="EMBL/GenBank/DDBJ databases">
        <authorList>
            <person name="Varghese N."/>
            <person name="Submissions S."/>
        </authorList>
    </citation>
    <scope>NUCLEOTIDE SEQUENCE [LARGE SCALE GENOMIC DNA]</scope>
    <source>
        <strain evidence="3">DSM 22427</strain>
    </source>
</reference>
<name>A0A1I6RXK5_9EURY</name>
<keyword evidence="1" id="KW-0812">Transmembrane</keyword>
<dbReference type="EMBL" id="FOZS01000002">
    <property type="protein sequence ID" value="SFS69422.1"/>
    <property type="molecule type" value="Genomic_DNA"/>
</dbReference>
<dbReference type="RefSeq" id="WP_092904690.1">
    <property type="nucleotide sequence ID" value="NZ_FOZS01000002.1"/>
</dbReference>
<organism evidence="2 3">
    <name type="scientific">Halostagnicola kamekurae</name>
    <dbReference type="NCBI Taxonomy" id="619731"/>
    <lineage>
        <taxon>Archaea</taxon>
        <taxon>Methanobacteriati</taxon>
        <taxon>Methanobacteriota</taxon>
        <taxon>Stenosarchaea group</taxon>
        <taxon>Halobacteria</taxon>
        <taxon>Halobacteriales</taxon>
        <taxon>Natrialbaceae</taxon>
        <taxon>Halostagnicola</taxon>
    </lineage>
</organism>
<evidence type="ECO:0000313" key="2">
    <source>
        <dbReference type="EMBL" id="SFS69422.1"/>
    </source>
</evidence>
<gene>
    <name evidence="2" type="ORF">SAMN04488556_2299</name>
</gene>
<feature type="transmembrane region" description="Helical" evidence="1">
    <location>
        <begin position="6"/>
        <end position="36"/>
    </location>
</feature>
<evidence type="ECO:0000256" key="1">
    <source>
        <dbReference type="SAM" id="Phobius"/>
    </source>
</evidence>
<accession>A0A1I6RXK5</accession>
<dbReference type="AlphaFoldDB" id="A0A1I6RXK5"/>